<gene>
    <name evidence="2" type="ORF">ATB95_02710</name>
</gene>
<dbReference type="RefSeq" id="WP_059343754.1">
    <property type="nucleotide sequence ID" value="NZ_FTQX01000002.1"/>
</dbReference>
<accession>A0ABD4DM09</accession>
<evidence type="ECO:0000313" key="2">
    <source>
        <dbReference type="EMBL" id="KUY19862.1"/>
    </source>
</evidence>
<protein>
    <recommendedName>
        <fullName evidence="4">Preprotein translocase subunit SecE</fullName>
    </recommendedName>
</protein>
<dbReference type="AlphaFoldDB" id="A0ABD4DM09"/>
<sequence>MTNIKRAYYYFFYKMYKLIDYTSAISGGAFLTDFKASLAMIALEVWFIASLFNYYTILIDENFIVKKIHFIILGILVLLLSYFTFDNNGIWKDYIKKFDQLPERVNKKGSIFFYAIIIFIIGNFILSLYLLYEIRKN</sequence>
<name>A0ABD4DM09_ELIMR</name>
<reference evidence="2 3" key="1">
    <citation type="submission" date="2015-11" db="EMBL/GenBank/DDBJ databases">
        <authorList>
            <person name="Nicholson A.C."/>
            <person name="Humrighouse B.W."/>
            <person name="Graziano J."/>
            <person name="Lasker B."/>
            <person name="Whitney A.M."/>
            <person name="Mcquiston J.R."/>
        </authorList>
    </citation>
    <scope>NUCLEOTIDE SEQUENCE [LARGE SCALE GENOMIC DNA]</scope>
    <source>
        <strain evidence="2 3">G4071</strain>
    </source>
</reference>
<dbReference type="Proteomes" id="UP000064412">
    <property type="component" value="Unassembled WGS sequence"/>
</dbReference>
<keyword evidence="1" id="KW-0472">Membrane</keyword>
<evidence type="ECO:0000313" key="3">
    <source>
        <dbReference type="Proteomes" id="UP000064412"/>
    </source>
</evidence>
<comment type="caution">
    <text evidence="2">The sequence shown here is derived from an EMBL/GenBank/DDBJ whole genome shotgun (WGS) entry which is preliminary data.</text>
</comment>
<proteinExistence type="predicted"/>
<feature type="transmembrane region" description="Helical" evidence="1">
    <location>
        <begin position="68"/>
        <end position="85"/>
    </location>
</feature>
<keyword evidence="1" id="KW-1133">Transmembrane helix</keyword>
<organism evidence="2 3">
    <name type="scientific">Elizabethkingia miricola</name>
    <name type="common">Chryseobacterium miricola</name>
    <dbReference type="NCBI Taxonomy" id="172045"/>
    <lineage>
        <taxon>Bacteria</taxon>
        <taxon>Pseudomonadati</taxon>
        <taxon>Bacteroidota</taxon>
        <taxon>Flavobacteriia</taxon>
        <taxon>Flavobacteriales</taxon>
        <taxon>Weeksellaceae</taxon>
        <taxon>Elizabethkingia</taxon>
    </lineage>
</organism>
<evidence type="ECO:0008006" key="4">
    <source>
        <dbReference type="Google" id="ProtNLM"/>
    </source>
</evidence>
<feature type="transmembrane region" description="Helical" evidence="1">
    <location>
        <begin position="36"/>
        <end position="56"/>
    </location>
</feature>
<keyword evidence="1" id="KW-0812">Transmembrane</keyword>
<dbReference type="EMBL" id="LNOI01000001">
    <property type="protein sequence ID" value="KUY19862.1"/>
    <property type="molecule type" value="Genomic_DNA"/>
</dbReference>
<evidence type="ECO:0000256" key="1">
    <source>
        <dbReference type="SAM" id="Phobius"/>
    </source>
</evidence>
<feature type="transmembrane region" description="Helical" evidence="1">
    <location>
        <begin position="111"/>
        <end position="132"/>
    </location>
</feature>